<evidence type="ECO:0000256" key="1">
    <source>
        <dbReference type="SAM" id="Phobius"/>
    </source>
</evidence>
<dbReference type="GeneID" id="75910480"/>
<dbReference type="RefSeq" id="XP_051449785.1">
    <property type="nucleotide sequence ID" value="XM_051585130.1"/>
</dbReference>
<sequence>MDGIAGGEFFALLIFFEWSIVIRGACCWQYYWWVAIHLLIAWRQILCKQYLAQ</sequence>
<comment type="caution">
    <text evidence="2">The sequence shown here is derived from an EMBL/GenBank/DDBJ whole genome shotgun (WGS) entry which is preliminary data.</text>
</comment>
<evidence type="ECO:0000313" key="3">
    <source>
        <dbReference type="Proteomes" id="UP001206595"/>
    </source>
</evidence>
<dbReference type="AlphaFoldDB" id="A0AAD5EJ49"/>
<dbReference type="Proteomes" id="UP001206595">
    <property type="component" value="Unassembled WGS sequence"/>
</dbReference>
<reference evidence="2" key="1">
    <citation type="submission" date="2021-06" db="EMBL/GenBank/DDBJ databases">
        <authorList>
            <consortium name="DOE Joint Genome Institute"/>
            <person name="Mondo S.J."/>
            <person name="Amses K.R."/>
            <person name="Simmons D.R."/>
            <person name="Longcore J.E."/>
            <person name="Seto K."/>
            <person name="Alves G.H."/>
            <person name="Bonds A.E."/>
            <person name="Quandt C.A."/>
            <person name="Davis W.J."/>
            <person name="Chang Y."/>
            <person name="Letcher P.M."/>
            <person name="Powell M.J."/>
            <person name="Kuo A."/>
            <person name="Labutti K."/>
            <person name="Pangilinan J."/>
            <person name="Andreopoulos W."/>
            <person name="Tritt A."/>
            <person name="Riley R."/>
            <person name="Hundley H."/>
            <person name="Johnson J."/>
            <person name="Lipzen A."/>
            <person name="Barry K."/>
            <person name="Berbee M.L."/>
            <person name="Buchler N.E."/>
            <person name="Grigoriev I.V."/>
            <person name="Spatafora J.W."/>
            <person name="Stajich J.E."/>
            <person name="James T.Y."/>
        </authorList>
    </citation>
    <scope>NUCLEOTIDE SEQUENCE</scope>
    <source>
        <strain evidence="2">AG</strain>
    </source>
</reference>
<keyword evidence="1" id="KW-0472">Membrane</keyword>
<evidence type="ECO:0000313" key="2">
    <source>
        <dbReference type="EMBL" id="KAI8584781.1"/>
    </source>
</evidence>
<gene>
    <name evidence="2" type="ORF">K450DRAFT_217991</name>
</gene>
<keyword evidence="3" id="KW-1185">Reference proteome</keyword>
<accession>A0AAD5EJ49</accession>
<keyword evidence="1" id="KW-0812">Transmembrane</keyword>
<name>A0AAD5EJ49_UMBRA</name>
<proteinExistence type="predicted"/>
<feature type="transmembrane region" description="Helical" evidence="1">
    <location>
        <begin position="20"/>
        <end position="42"/>
    </location>
</feature>
<keyword evidence="1" id="KW-1133">Transmembrane helix</keyword>
<reference evidence="2" key="2">
    <citation type="journal article" date="2022" name="Proc. Natl. Acad. Sci. U.S.A.">
        <title>Diploid-dominant life cycles characterize the early evolution of Fungi.</title>
        <authorList>
            <person name="Amses K.R."/>
            <person name="Simmons D.R."/>
            <person name="Longcore J.E."/>
            <person name="Mondo S.J."/>
            <person name="Seto K."/>
            <person name="Jeronimo G.H."/>
            <person name="Bonds A.E."/>
            <person name="Quandt C.A."/>
            <person name="Davis W.J."/>
            <person name="Chang Y."/>
            <person name="Federici B.A."/>
            <person name="Kuo A."/>
            <person name="LaButti K."/>
            <person name="Pangilinan J."/>
            <person name="Andreopoulos W."/>
            <person name="Tritt A."/>
            <person name="Riley R."/>
            <person name="Hundley H."/>
            <person name="Johnson J."/>
            <person name="Lipzen A."/>
            <person name="Barry K."/>
            <person name="Lang B.F."/>
            <person name="Cuomo C.A."/>
            <person name="Buchler N.E."/>
            <person name="Grigoriev I.V."/>
            <person name="Spatafora J.W."/>
            <person name="Stajich J.E."/>
            <person name="James T.Y."/>
        </authorList>
    </citation>
    <scope>NUCLEOTIDE SEQUENCE</scope>
    <source>
        <strain evidence="2">AG</strain>
    </source>
</reference>
<protein>
    <submittedName>
        <fullName evidence="2">Uncharacterized protein</fullName>
    </submittedName>
</protein>
<dbReference type="EMBL" id="MU620892">
    <property type="protein sequence ID" value="KAI8584781.1"/>
    <property type="molecule type" value="Genomic_DNA"/>
</dbReference>
<organism evidence="2 3">
    <name type="scientific">Umbelopsis ramanniana AG</name>
    <dbReference type="NCBI Taxonomy" id="1314678"/>
    <lineage>
        <taxon>Eukaryota</taxon>
        <taxon>Fungi</taxon>
        <taxon>Fungi incertae sedis</taxon>
        <taxon>Mucoromycota</taxon>
        <taxon>Mucoromycotina</taxon>
        <taxon>Umbelopsidomycetes</taxon>
        <taxon>Umbelopsidales</taxon>
        <taxon>Umbelopsidaceae</taxon>
        <taxon>Umbelopsis</taxon>
    </lineage>
</organism>